<dbReference type="AlphaFoldDB" id="A0AA36BU06"/>
<dbReference type="InterPro" id="IPR004031">
    <property type="entry name" value="PMP22/EMP/MP20/Claudin"/>
</dbReference>
<protein>
    <submittedName>
        <fullName evidence="6">Claudin domain-containing 1-like</fullName>
    </submittedName>
</protein>
<comment type="subcellular location">
    <subcellularLocation>
        <location evidence="1">Membrane</location>
        <topology evidence="1">Multi-pass membrane protein</topology>
    </subcellularLocation>
</comment>
<dbReference type="EMBL" id="OX597836">
    <property type="protein sequence ID" value="CAI9739676.1"/>
    <property type="molecule type" value="Genomic_DNA"/>
</dbReference>
<evidence type="ECO:0000313" key="7">
    <source>
        <dbReference type="Proteomes" id="UP001162480"/>
    </source>
</evidence>
<name>A0AA36BU06_OCTVU</name>
<proteinExistence type="predicted"/>
<keyword evidence="7" id="KW-1185">Reference proteome</keyword>
<dbReference type="Proteomes" id="UP001162480">
    <property type="component" value="Chromosome 23"/>
</dbReference>
<keyword evidence="2 5" id="KW-0812">Transmembrane</keyword>
<sequence>MPNLQKGTKTRYAMPSSQTVWMLIAWSLGLIALALITTSIGTDYWYEYSSQGSDNKTKVTNVGMWRTCTKVQVNDGWHQKECENIVLFEETANLTETQETLQYIKRSYVIFVCLSAFTQFISKIVFFCAVPSCCHVKKKVVLFFVLSVFELMADTHFLKPYLKPYKAVNYNI</sequence>
<evidence type="ECO:0000313" key="6">
    <source>
        <dbReference type="EMBL" id="CAI9739676.1"/>
    </source>
</evidence>
<dbReference type="Pfam" id="PF13903">
    <property type="entry name" value="Claudin_2"/>
    <property type="match status" value="1"/>
</dbReference>
<gene>
    <name evidence="6" type="ORF">OCTVUL_1B031405</name>
</gene>
<keyword evidence="3 5" id="KW-1133">Transmembrane helix</keyword>
<evidence type="ECO:0000256" key="2">
    <source>
        <dbReference type="ARBA" id="ARBA00022692"/>
    </source>
</evidence>
<dbReference type="Gene3D" id="1.20.140.150">
    <property type="match status" value="1"/>
</dbReference>
<keyword evidence="4 5" id="KW-0472">Membrane</keyword>
<evidence type="ECO:0000256" key="3">
    <source>
        <dbReference type="ARBA" id="ARBA00022989"/>
    </source>
</evidence>
<feature type="transmembrane region" description="Helical" evidence="5">
    <location>
        <begin position="20"/>
        <end position="40"/>
    </location>
</feature>
<evidence type="ECO:0000256" key="1">
    <source>
        <dbReference type="ARBA" id="ARBA00004141"/>
    </source>
</evidence>
<feature type="transmembrane region" description="Helical" evidence="5">
    <location>
        <begin position="108"/>
        <end position="128"/>
    </location>
</feature>
<accession>A0AA36BU06</accession>
<reference evidence="6" key="1">
    <citation type="submission" date="2023-08" db="EMBL/GenBank/DDBJ databases">
        <authorList>
            <person name="Alioto T."/>
            <person name="Alioto T."/>
            <person name="Gomez Garrido J."/>
        </authorList>
    </citation>
    <scope>NUCLEOTIDE SEQUENCE</scope>
</reference>
<evidence type="ECO:0000256" key="4">
    <source>
        <dbReference type="ARBA" id="ARBA00023136"/>
    </source>
</evidence>
<evidence type="ECO:0000256" key="5">
    <source>
        <dbReference type="SAM" id="Phobius"/>
    </source>
</evidence>
<organism evidence="6 7">
    <name type="scientific">Octopus vulgaris</name>
    <name type="common">Common octopus</name>
    <dbReference type="NCBI Taxonomy" id="6645"/>
    <lineage>
        <taxon>Eukaryota</taxon>
        <taxon>Metazoa</taxon>
        <taxon>Spiralia</taxon>
        <taxon>Lophotrochozoa</taxon>
        <taxon>Mollusca</taxon>
        <taxon>Cephalopoda</taxon>
        <taxon>Coleoidea</taxon>
        <taxon>Octopodiformes</taxon>
        <taxon>Octopoda</taxon>
        <taxon>Incirrata</taxon>
        <taxon>Octopodidae</taxon>
        <taxon>Octopus</taxon>
    </lineage>
</organism>
<dbReference type="GO" id="GO:0016020">
    <property type="term" value="C:membrane"/>
    <property type="evidence" value="ECO:0007669"/>
    <property type="project" value="UniProtKB-SubCell"/>
</dbReference>